<proteinExistence type="predicted"/>
<feature type="region of interest" description="Disordered" evidence="3">
    <location>
        <begin position="234"/>
        <end position="305"/>
    </location>
</feature>
<evidence type="ECO:0000256" key="3">
    <source>
        <dbReference type="SAM" id="MobiDB-lite"/>
    </source>
</evidence>
<dbReference type="SUPFAM" id="SSF54928">
    <property type="entry name" value="RNA-binding domain, RBD"/>
    <property type="match status" value="1"/>
</dbReference>
<dbReference type="PANTHER" id="PTHR19965:SF26">
    <property type="entry name" value="OS07G0237100 PROTEIN"/>
    <property type="match status" value="1"/>
</dbReference>
<dbReference type="EMBL" id="NCVQ01000008">
    <property type="protein sequence ID" value="PWZ12746.1"/>
    <property type="molecule type" value="Genomic_DNA"/>
</dbReference>
<dbReference type="Gene3D" id="3.30.70.330">
    <property type="match status" value="1"/>
</dbReference>
<dbReference type="AlphaFoldDB" id="A0A3L6DVJ7"/>
<dbReference type="Pfam" id="PF13865">
    <property type="entry name" value="FoP_duplication"/>
    <property type="match status" value="1"/>
</dbReference>
<dbReference type="InterPro" id="IPR012677">
    <property type="entry name" value="Nucleotide-bd_a/b_plait_sf"/>
</dbReference>
<name>A0A3L6DVJ7_MAIZE</name>
<reference evidence="5" key="1">
    <citation type="journal article" date="2018" name="Nat. Genet.">
        <title>Extensive intraspecific gene order and gene structural variations between Mo17 and other maize genomes.</title>
        <authorList>
            <person name="Sun S."/>
            <person name="Zhou Y."/>
            <person name="Chen J."/>
            <person name="Shi J."/>
            <person name="Zhao H."/>
            <person name="Zhao H."/>
            <person name="Song W."/>
            <person name="Zhang M."/>
            <person name="Cui Y."/>
            <person name="Dong X."/>
            <person name="Liu H."/>
            <person name="Ma X."/>
            <person name="Jiao Y."/>
            <person name="Wang B."/>
            <person name="Wei X."/>
            <person name="Stein J.C."/>
            <person name="Glaubitz J.C."/>
            <person name="Lu F."/>
            <person name="Yu G."/>
            <person name="Liang C."/>
            <person name="Fengler K."/>
            <person name="Li B."/>
            <person name="Rafalski A."/>
            <person name="Schnable P.S."/>
            <person name="Ware D.H."/>
            <person name="Buckler E.S."/>
            <person name="Lai J."/>
        </authorList>
    </citation>
    <scope>NUCLEOTIDE SEQUENCE [LARGE SCALE GENOMIC DNA]</scope>
    <source>
        <tissue evidence="5">Seedling</tissue>
    </source>
</reference>
<comment type="caution">
    <text evidence="5">The sequence shown here is derived from an EMBL/GenBank/DDBJ whole genome shotgun (WGS) entry which is preliminary data.</text>
</comment>
<dbReference type="InterPro" id="IPR051229">
    <property type="entry name" value="ALYREF_mRNA_export"/>
</dbReference>
<dbReference type="InterPro" id="IPR000504">
    <property type="entry name" value="RRM_dom"/>
</dbReference>
<dbReference type="Proteomes" id="UP000251960">
    <property type="component" value="Chromosome 7"/>
</dbReference>
<dbReference type="GO" id="GO:0003723">
    <property type="term" value="F:RNA binding"/>
    <property type="evidence" value="ECO:0007669"/>
    <property type="project" value="UniProtKB-UniRule"/>
</dbReference>
<dbReference type="SMART" id="SM00360">
    <property type="entry name" value="RRM"/>
    <property type="match status" value="1"/>
</dbReference>
<dbReference type="InterPro" id="IPR035979">
    <property type="entry name" value="RBD_domain_sf"/>
</dbReference>
<dbReference type="PROSITE" id="PS50102">
    <property type="entry name" value="RRM"/>
    <property type="match status" value="1"/>
</dbReference>
<organism evidence="5">
    <name type="scientific">Zea mays</name>
    <name type="common">Maize</name>
    <dbReference type="NCBI Taxonomy" id="4577"/>
    <lineage>
        <taxon>Eukaryota</taxon>
        <taxon>Viridiplantae</taxon>
        <taxon>Streptophyta</taxon>
        <taxon>Embryophyta</taxon>
        <taxon>Tracheophyta</taxon>
        <taxon>Spermatophyta</taxon>
        <taxon>Magnoliopsida</taxon>
        <taxon>Liliopsida</taxon>
        <taxon>Poales</taxon>
        <taxon>Poaceae</taxon>
        <taxon>PACMAD clade</taxon>
        <taxon>Panicoideae</taxon>
        <taxon>Andropogonodae</taxon>
        <taxon>Andropogoneae</taxon>
        <taxon>Tripsacinae</taxon>
        <taxon>Zea</taxon>
    </lineage>
</organism>
<feature type="domain" description="RRM" evidence="4">
    <location>
        <begin position="168"/>
        <end position="228"/>
    </location>
</feature>
<evidence type="ECO:0000256" key="2">
    <source>
        <dbReference type="PROSITE-ProRule" id="PRU00176"/>
    </source>
</evidence>
<gene>
    <name evidence="5" type="primary">ALY2_2</name>
    <name evidence="5" type="ORF">Zm00014a_038785</name>
</gene>
<feature type="compositionally biased region" description="Basic and acidic residues" evidence="3">
    <location>
        <begin position="11"/>
        <end position="22"/>
    </location>
</feature>
<evidence type="ECO:0000256" key="1">
    <source>
        <dbReference type="ARBA" id="ARBA00022884"/>
    </source>
</evidence>
<dbReference type="Pfam" id="PF00076">
    <property type="entry name" value="RRM_1"/>
    <property type="match status" value="1"/>
</dbReference>
<sequence>MSGGLDMSLDDLIKQSKSRPKDNPASLSGPARRAPHPARAAPYPPAAPKARAAADSPYGVYSKHIAAIAPPPLAKARSLETGTKLHISNLDSGVTIEDVQVLPMLLLFGNSISNLAIGVRDDHRSWSVTVLVQQLVREELEQSSRQRFPQDRKEEGRSWPTSYVLSHQELFSEVGELKRYSMNYDKDGRSKGTVEVVFARKVDALDAIKRYNGVLLDGKPMNLELIGNNVEPPPMPPVIHSRPLQNYNDIHSSMPQSQRGGQRRAPQGNGRGGRSSQSSGGRGQGKGRGQDRNRTTISAADLDAELDKYHAAAVKEE</sequence>
<dbReference type="PANTHER" id="PTHR19965">
    <property type="entry name" value="RNA AND EXPORT FACTOR BINDING PROTEIN"/>
    <property type="match status" value="1"/>
</dbReference>
<accession>A0A3L6DVJ7</accession>
<dbReference type="SMART" id="SM01218">
    <property type="entry name" value="FoP_duplication"/>
    <property type="match status" value="1"/>
</dbReference>
<dbReference type="InterPro" id="IPR025715">
    <property type="entry name" value="FoP_C"/>
</dbReference>
<evidence type="ECO:0000259" key="4">
    <source>
        <dbReference type="PROSITE" id="PS50102"/>
    </source>
</evidence>
<feature type="compositionally biased region" description="Polar residues" evidence="3">
    <location>
        <begin position="243"/>
        <end position="260"/>
    </location>
</feature>
<keyword evidence="1 2" id="KW-0694">RNA-binding</keyword>
<evidence type="ECO:0000313" key="5">
    <source>
        <dbReference type="EMBL" id="PWZ12746.1"/>
    </source>
</evidence>
<feature type="region of interest" description="Disordered" evidence="3">
    <location>
        <begin position="1"/>
        <end position="51"/>
    </location>
</feature>
<protein>
    <submittedName>
        <fullName evidence="5">THO complex subunit 4B</fullName>
    </submittedName>
</protein>
<dbReference type="ExpressionAtlas" id="A0A3L6DVJ7">
    <property type="expression patterns" value="baseline and differential"/>
</dbReference>